<evidence type="ECO:0000259" key="6">
    <source>
        <dbReference type="Pfam" id="PF04357"/>
    </source>
</evidence>
<organism evidence="7 8">
    <name type="scientific">Candidatus Kinetoplastidibacterium desouzai TCC079E</name>
    <dbReference type="NCBI Taxonomy" id="1208919"/>
    <lineage>
        <taxon>Bacteria</taxon>
        <taxon>Pseudomonadati</taxon>
        <taxon>Pseudomonadota</taxon>
        <taxon>Betaproteobacteria</taxon>
        <taxon>Candidatus Kinetoplastidibacterium</taxon>
    </lineage>
</organism>
<dbReference type="GO" id="GO:0097347">
    <property type="term" value="C:TAM protein secretion complex"/>
    <property type="evidence" value="ECO:0007669"/>
    <property type="project" value="TreeGrafter"/>
</dbReference>
<feature type="domain" description="Translocation and assembly module TamB C-terminal" evidence="6">
    <location>
        <begin position="816"/>
        <end position="1150"/>
    </location>
</feature>
<evidence type="ECO:0000256" key="1">
    <source>
        <dbReference type="ARBA" id="ARBA00004167"/>
    </source>
</evidence>
<evidence type="ECO:0000313" key="7">
    <source>
        <dbReference type="EMBL" id="AGF46646.1"/>
    </source>
</evidence>
<name>M1LR56_9PROT</name>
<evidence type="ECO:0000256" key="5">
    <source>
        <dbReference type="SAM" id="Phobius"/>
    </source>
</evidence>
<dbReference type="OrthoDB" id="5288149at2"/>
<dbReference type="GO" id="GO:0009306">
    <property type="term" value="P:protein secretion"/>
    <property type="evidence" value="ECO:0007669"/>
    <property type="project" value="InterPro"/>
</dbReference>
<feature type="transmembrane region" description="Helical" evidence="5">
    <location>
        <begin position="12"/>
        <end position="34"/>
    </location>
</feature>
<dbReference type="RefSeq" id="WP_015396057.1">
    <property type="nucleotide sequence ID" value="NC_020294.1"/>
</dbReference>
<reference evidence="7 8" key="1">
    <citation type="journal article" date="2013" name="Genome Biol. Evol.">
        <title>Genome evolution and phylogenomic analysis of candidatus kinetoplastibacterium, the betaproteobacterial endosymbionts of strigomonas and angomonas.</title>
        <authorList>
            <person name="Alves J.M."/>
            <person name="Serrano M.G."/>
            <person name="Maia da Silva F."/>
            <person name="Voegtly L.J."/>
            <person name="Matveyev A.V."/>
            <person name="Teixeira M.M."/>
            <person name="Camargo E.P."/>
            <person name="Buck G.A."/>
        </authorList>
    </citation>
    <scope>NUCLEOTIDE SEQUENCE [LARGE SCALE GENOMIC DNA]</scope>
    <source>
        <strain evidence="7 8">TCC079E</strain>
    </source>
</reference>
<keyword evidence="2 5" id="KW-0812">Transmembrane</keyword>
<keyword evidence="3 5" id="KW-1133">Transmembrane helix</keyword>
<dbReference type="Proteomes" id="UP000011547">
    <property type="component" value="Chromosome"/>
</dbReference>
<dbReference type="HOGENOM" id="CLU_002338_3_1_4"/>
<dbReference type="PATRIC" id="fig|1208919.3.peg.83"/>
<comment type="subcellular location">
    <subcellularLocation>
        <location evidence="1">Membrane</location>
        <topology evidence="1">Single-pass membrane protein</topology>
    </subcellularLocation>
</comment>
<dbReference type="AlphaFoldDB" id="M1LR56"/>
<dbReference type="PANTHER" id="PTHR36985">
    <property type="entry name" value="TRANSLOCATION AND ASSEMBLY MODULE SUBUNIT TAMB"/>
    <property type="match status" value="1"/>
</dbReference>
<proteinExistence type="predicted"/>
<sequence>MTEYHKRSQILFSWFLPLCSISIAIFCGMLFWVVCSNNGSRLFVDVAANNLGYKVSNIEGNFLRGLKLGRLELNNTESKTHIEDIKFKFEFSSLFSGVLNISEFSIGLIDISFLKNNRKSTNNYLISKFRFPFSINIEQLELKEIVVSDVSSFVSDTAHFKDISAAISYSGQTISAFIRNLDVVADKATIRLNGFLNIRDLSKDVLFDANFTLINKYNYSVAKNNNISDFINHNIFNSTININASGSYDLISIYVDAHNKDLSIDGNVIFIPKSAFKIYSAEINLKQSDDCGSAYLKISSDKEENNEDRQTIKSVFLLDKLTSSTFFNQNFPSFIISLKSDYQVDLKKDEIINSVFNLNIIDDSKWNNNPLYGSINLALKPYPKKEIYCDIERILGCIKNLDVVLSLGSNKVSILGSSENKLNSLIIKALMPNINNFYDNFKGDINLEIDLNGSLLDHHGDISASLNRVKVNNLYKWENINLQTSFHGTYNKNKFKKNLWNADIKSLNIILDNISFSALSSLNFNFLINDSCWFFSPFSLAIKSNKKGEILLNSETLSGNHRTLETSGNFNSFMSDGLIFTELLKTIGWDCSIPGIDRDSFGKTEFLPVCGFWDVEYKDILQGNLEVKVYENDKQKDVFPVIDLCLNAKKISSNMMDINGYLKIEDQQVGSFDGVFSLGLFIDKNGVFVEREKVFINIMGDIKDISILNYFFKDNIEVGGMINCKLEINGIVDTDIKAKGYINATQLKLIRVDDGIRLVNGSLESRILNGDFIVDNLFFPANHRIMAYDAHVSEKIISLKKHIKDGYIKTVGSLNIFDRSGKFNVDVKQFPIFQRSDRYAVVSGKIKSDIASGFGKFYIDGNLVVDAGWINLESLNMGSSLDDDVLLCSFGKSSNKKDSSKTLQTKVNLLCDLGNKFYLTGLGIETSLLGSLKLSINDDARPFCLGTLRAKDGIMEIYGQRLCFNRGNITFQGSLDNPLIDIEAMRLGKQVESGIRVSGTLQQPMIDLVSYPDVSEVEKLSWLLLGRAPDDAMDLTFLLSIGGAFLSGGQPFYRLFGLSDFSIRRGVIGRSGSILPDHTVAGGIGKDAYNDLSTQFLVASKEFSNGVNLSLEQSLVGSETVARISYGLSRCWSFDIKCGSVNGIAFIYREFFEN</sequence>
<dbReference type="GO" id="GO:0005886">
    <property type="term" value="C:plasma membrane"/>
    <property type="evidence" value="ECO:0007669"/>
    <property type="project" value="InterPro"/>
</dbReference>
<keyword evidence="4 5" id="KW-0472">Membrane</keyword>
<dbReference type="eggNOG" id="COG2911">
    <property type="taxonomic scope" value="Bacteria"/>
</dbReference>
<evidence type="ECO:0000256" key="2">
    <source>
        <dbReference type="ARBA" id="ARBA00022692"/>
    </source>
</evidence>
<evidence type="ECO:0000313" key="8">
    <source>
        <dbReference type="Proteomes" id="UP000011547"/>
    </source>
</evidence>
<dbReference type="EMBL" id="CP003803">
    <property type="protein sequence ID" value="AGF46646.1"/>
    <property type="molecule type" value="Genomic_DNA"/>
</dbReference>
<dbReference type="KEGG" id="kde:CDSE_0302"/>
<accession>M1LR56</accession>
<dbReference type="STRING" id="1208919.CDSE_0302"/>
<dbReference type="PANTHER" id="PTHR36985:SF1">
    <property type="entry name" value="TRANSLOCATION AND ASSEMBLY MODULE SUBUNIT TAMB"/>
    <property type="match status" value="1"/>
</dbReference>
<evidence type="ECO:0000256" key="4">
    <source>
        <dbReference type="ARBA" id="ARBA00023136"/>
    </source>
</evidence>
<protein>
    <recommendedName>
        <fullName evidence="6">Translocation and assembly module TamB C-terminal domain-containing protein</fullName>
    </recommendedName>
</protein>
<keyword evidence="8" id="KW-1185">Reference proteome</keyword>
<evidence type="ECO:0000256" key="3">
    <source>
        <dbReference type="ARBA" id="ARBA00022989"/>
    </source>
</evidence>
<gene>
    <name evidence="7" type="ORF">CDSE_0302</name>
</gene>
<dbReference type="Pfam" id="PF04357">
    <property type="entry name" value="TamB"/>
    <property type="match status" value="1"/>
</dbReference>
<dbReference type="InterPro" id="IPR007452">
    <property type="entry name" value="TamB_C"/>
</dbReference>